<keyword evidence="3 6" id="KW-0547">Nucleotide-binding</keyword>
<reference evidence="8 9" key="1">
    <citation type="submission" date="2013-09" db="EMBL/GenBank/DDBJ databases">
        <title>Genome sequencing of Phaeobacter antarcticus sp. nov. SM1211.</title>
        <authorList>
            <person name="Zhang X.-Y."/>
            <person name="Liu C."/>
            <person name="Chen X.-L."/>
            <person name="Xie B.-B."/>
            <person name="Qin Q.-L."/>
            <person name="Rong J.-C."/>
            <person name="Zhang Y.-Z."/>
        </authorList>
    </citation>
    <scope>NUCLEOTIDE SEQUENCE [LARGE SCALE GENOMIC DNA]</scope>
    <source>
        <strain evidence="8 9">SM1211</strain>
    </source>
</reference>
<dbReference type="GO" id="GO:0005524">
    <property type="term" value="F:ATP binding"/>
    <property type="evidence" value="ECO:0007669"/>
    <property type="project" value="UniProtKB-UniRule"/>
</dbReference>
<comment type="similarity">
    <text evidence="6">Belongs to the tRNA(Ile)-lysidine synthase family.</text>
</comment>
<evidence type="ECO:0000256" key="3">
    <source>
        <dbReference type="ARBA" id="ARBA00022741"/>
    </source>
</evidence>
<keyword evidence="6" id="KW-0963">Cytoplasm</keyword>
<evidence type="ECO:0000256" key="2">
    <source>
        <dbReference type="ARBA" id="ARBA00022694"/>
    </source>
</evidence>
<keyword evidence="2 6" id="KW-0819">tRNA processing</keyword>
<evidence type="ECO:0000313" key="9">
    <source>
        <dbReference type="Proteomes" id="UP000231259"/>
    </source>
</evidence>
<dbReference type="PANTHER" id="PTHR43033">
    <property type="entry name" value="TRNA(ILE)-LYSIDINE SYNTHASE-RELATED"/>
    <property type="match status" value="1"/>
</dbReference>
<comment type="function">
    <text evidence="6">Ligates lysine onto the cytidine present at position 34 of the AUA codon-specific tRNA(Ile) that contains the anticodon CAU, in an ATP-dependent manner. Cytidine is converted to lysidine, thus changing the amino acid specificity of the tRNA from methionine to isoleucine.</text>
</comment>
<sequence>MTQSEGSLDQRFAQSMGSLLGPDFPSDIGLAVSGGGDSMAMLYLAHNWTRVWGVRLWVATVDHGLRPEAAAEAAMVAEECRSLGWPHATLRWHWDGQGNVQNEGRQARLGLIERWRGGLRHVLMAHTQDDLAETFLIRLKRGSGVDGLSAMRAKRLVHVTQPVPEEIAGEVAGATPVASDAPSAGFHVIRPCLEMRREELRHYLRTLQGRWVDDPSNEDTHYDRVRMRRLLATLEGEGLGVETIAATASRMARAKAALSARALAVWADLGNEGQALSQSTGDILFGRAGFDEVEQDSQMRLLAAALQFVSTSPYRPRAEATEALLDRILSGGGGTLQGCDVRTNRDTICVSRELSAVRDQVNSVGDGALWDGRWQVFHPKFKGLAIRALGEDGWAQCGARTGGAPPFRAALVLPSVWDGGRLVACDALAIGPGNTTQLQAMGQERMTFAKFLLSH</sequence>
<evidence type="ECO:0000259" key="7">
    <source>
        <dbReference type="Pfam" id="PF01171"/>
    </source>
</evidence>
<comment type="caution">
    <text evidence="8">The sequence shown here is derived from an EMBL/GenBank/DDBJ whole genome shotgun (WGS) entry which is preliminary data.</text>
</comment>
<accession>A0A2G8R8B7</accession>
<keyword evidence="1 6" id="KW-0436">Ligase</keyword>
<organism evidence="8 9">
    <name type="scientific">Puniceibacterium antarcticum</name>
    <dbReference type="NCBI Taxonomy" id="1206336"/>
    <lineage>
        <taxon>Bacteria</taxon>
        <taxon>Pseudomonadati</taxon>
        <taxon>Pseudomonadota</taxon>
        <taxon>Alphaproteobacteria</taxon>
        <taxon>Rhodobacterales</taxon>
        <taxon>Paracoccaceae</taxon>
        <taxon>Puniceibacterium</taxon>
    </lineage>
</organism>
<proteinExistence type="inferred from homology"/>
<dbReference type="InterPro" id="IPR012094">
    <property type="entry name" value="tRNA_Ile_lys_synt"/>
</dbReference>
<dbReference type="PANTHER" id="PTHR43033:SF1">
    <property type="entry name" value="TRNA(ILE)-LYSIDINE SYNTHASE-RELATED"/>
    <property type="match status" value="1"/>
</dbReference>
<comment type="subcellular location">
    <subcellularLocation>
        <location evidence="6">Cytoplasm</location>
    </subcellularLocation>
</comment>
<evidence type="ECO:0000256" key="6">
    <source>
        <dbReference type="HAMAP-Rule" id="MF_01161"/>
    </source>
</evidence>
<dbReference type="EMBL" id="AWWI01000156">
    <property type="protein sequence ID" value="PIL17779.1"/>
    <property type="molecule type" value="Genomic_DNA"/>
</dbReference>
<protein>
    <recommendedName>
        <fullName evidence="6">tRNA(Ile)-lysidine synthase</fullName>
        <ecNumber evidence="6">6.3.4.19</ecNumber>
    </recommendedName>
    <alternativeName>
        <fullName evidence="6">tRNA(Ile)-2-lysyl-cytidine synthase</fullName>
    </alternativeName>
    <alternativeName>
        <fullName evidence="6">tRNA(Ile)-lysidine synthetase</fullName>
    </alternativeName>
</protein>
<dbReference type="Gene3D" id="3.40.50.620">
    <property type="entry name" value="HUPs"/>
    <property type="match status" value="1"/>
</dbReference>
<dbReference type="GO" id="GO:0032267">
    <property type="term" value="F:tRNA(Ile)-lysidine synthase activity"/>
    <property type="evidence" value="ECO:0007669"/>
    <property type="project" value="UniProtKB-EC"/>
</dbReference>
<dbReference type="InterPro" id="IPR014729">
    <property type="entry name" value="Rossmann-like_a/b/a_fold"/>
</dbReference>
<feature type="binding site" evidence="6">
    <location>
        <begin position="33"/>
        <end position="38"/>
    </location>
    <ligand>
        <name>ATP</name>
        <dbReference type="ChEBI" id="CHEBI:30616"/>
    </ligand>
</feature>
<comment type="catalytic activity">
    <reaction evidence="5 6">
        <text>cytidine(34) in tRNA(Ile2) + L-lysine + ATP = lysidine(34) in tRNA(Ile2) + AMP + diphosphate + H(+)</text>
        <dbReference type="Rhea" id="RHEA:43744"/>
        <dbReference type="Rhea" id="RHEA-COMP:10625"/>
        <dbReference type="Rhea" id="RHEA-COMP:10670"/>
        <dbReference type="ChEBI" id="CHEBI:15378"/>
        <dbReference type="ChEBI" id="CHEBI:30616"/>
        <dbReference type="ChEBI" id="CHEBI:32551"/>
        <dbReference type="ChEBI" id="CHEBI:33019"/>
        <dbReference type="ChEBI" id="CHEBI:82748"/>
        <dbReference type="ChEBI" id="CHEBI:83665"/>
        <dbReference type="ChEBI" id="CHEBI:456215"/>
        <dbReference type="EC" id="6.3.4.19"/>
    </reaction>
</comment>
<evidence type="ECO:0000256" key="4">
    <source>
        <dbReference type="ARBA" id="ARBA00022840"/>
    </source>
</evidence>
<name>A0A2G8R8B7_9RHOB</name>
<feature type="domain" description="tRNA(Ile)-lysidine/2-thiocytidine synthase N-terminal" evidence="7">
    <location>
        <begin position="29"/>
        <end position="229"/>
    </location>
</feature>
<dbReference type="GO" id="GO:0006400">
    <property type="term" value="P:tRNA modification"/>
    <property type="evidence" value="ECO:0007669"/>
    <property type="project" value="UniProtKB-UniRule"/>
</dbReference>
<dbReference type="Proteomes" id="UP000231259">
    <property type="component" value="Unassembled WGS sequence"/>
</dbReference>
<comment type="domain">
    <text evidence="6">The N-terminal region contains the highly conserved SGGXDS motif, predicted to be a P-loop motif involved in ATP binding.</text>
</comment>
<evidence type="ECO:0000313" key="8">
    <source>
        <dbReference type="EMBL" id="PIL17779.1"/>
    </source>
</evidence>
<dbReference type="InterPro" id="IPR012795">
    <property type="entry name" value="tRNA_Ile_lys_synt_N"/>
</dbReference>
<dbReference type="HAMAP" id="MF_01161">
    <property type="entry name" value="tRNA_Ile_lys_synt"/>
    <property type="match status" value="1"/>
</dbReference>
<keyword evidence="4 6" id="KW-0067">ATP-binding</keyword>
<dbReference type="EC" id="6.3.4.19" evidence="6"/>
<dbReference type="Pfam" id="PF01171">
    <property type="entry name" value="ATP_bind_3"/>
    <property type="match status" value="1"/>
</dbReference>
<gene>
    <name evidence="6" type="primary">tilS</name>
    <name evidence="8" type="ORF">P775_23110</name>
</gene>
<evidence type="ECO:0000256" key="1">
    <source>
        <dbReference type="ARBA" id="ARBA00022598"/>
    </source>
</evidence>
<keyword evidence="9" id="KW-1185">Reference proteome</keyword>
<dbReference type="NCBIfam" id="TIGR02432">
    <property type="entry name" value="lysidine_TilS_N"/>
    <property type="match status" value="1"/>
</dbReference>
<dbReference type="CDD" id="cd01992">
    <property type="entry name" value="TilS_N"/>
    <property type="match status" value="1"/>
</dbReference>
<evidence type="ECO:0000256" key="5">
    <source>
        <dbReference type="ARBA" id="ARBA00048539"/>
    </source>
</evidence>
<dbReference type="SUPFAM" id="SSF52402">
    <property type="entry name" value="Adenine nucleotide alpha hydrolases-like"/>
    <property type="match status" value="1"/>
</dbReference>
<dbReference type="InterPro" id="IPR011063">
    <property type="entry name" value="TilS/TtcA_N"/>
</dbReference>
<dbReference type="AlphaFoldDB" id="A0A2G8R8B7"/>
<dbReference type="GO" id="GO:0005737">
    <property type="term" value="C:cytoplasm"/>
    <property type="evidence" value="ECO:0007669"/>
    <property type="project" value="UniProtKB-SubCell"/>
</dbReference>